<protein>
    <recommendedName>
        <fullName evidence="2">Antitoxin</fullName>
    </recommendedName>
</protein>
<organism evidence="3 4">
    <name type="scientific">Actinomycetospora aurantiaca</name>
    <dbReference type="NCBI Taxonomy" id="3129233"/>
    <lineage>
        <taxon>Bacteria</taxon>
        <taxon>Bacillati</taxon>
        <taxon>Actinomycetota</taxon>
        <taxon>Actinomycetes</taxon>
        <taxon>Pseudonocardiales</taxon>
        <taxon>Pseudonocardiaceae</taxon>
        <taxon>Actinomycetospora</taxon>
    </lineage>
</organism>
<dbReference type="InterPro" id="IPR036165">
    <property type="entry name" value="YefM-like_sf"/>
</dbReference>
<comment type="caution">
    <text evidence="3">The sequence shown here is derived from an EMBL/GenBank/DDBJ whole genome shotgun (WGS) entry which is preliminary data.</text>
</comment>
<evidence type="ECO:0000256" key="1">
    <source>
        <dbReference type="ARBA" id="ARBA00009981"/>
    </source>
</evidence>
<evidence type="ECO:0000313" key="3">
    <source>
        <dbReference type="EMBL" id="MEJ2870450.1"/>
    </source>
</evidence>
<evidence type="ECO:0000256" key="2">
    <source>
        <dbReference type="RuleBase" id="RU362080"/>
    </source>
</evidence>
<comment type="function">
    <text evidence="2">Antitoxin component of a type II toxin-antitoxin (TA) system.</text>
</comment>
<keyword evidence="4" id="KW-1185">Reference proteome</keyword>
<dbReference type="Pfam" id="PF02604">
    <property type="entry name" value="PhdYeFM_antitox"/>
    <property type="match status" value="1"/>
</dbReference>
<dbReference type="Proteomes" id="UP001385809">
    <property type="component" value="Unassembled WGS sequence"/>
</dbReference>
<dbReference type="Gene3D" id="3.40.1620.10">
    <property type="entry name" value="YefM-like domain"/>
    <property type="match status" value="1"/>
</dbReference>
<reference evidence="3 4" key="1">
    <citation type="submission" date="2024-03" db="EMBL/GenBank/DDBJ databases">
        <title>Actinomycetospora sp. OC33-EN08, a novel actinomycete isolated from wild orchid (Aerides multiflora).</title>
        <authorList>
            <person name="Suriyachadkun C."/>
        </authorList>
    </citation>
    <scope>NUCLEOTIDE SEQUENCE [LARGE SCALE GENOMIC DNA]</scope>
    <source>
        <strain evidence="3 4">OC33-EN08</strain>
    </source>
</reference>
<name>A0ABU8MUZ0_9PSEU</name>
<dbReference type="EMBL" id="JBBEGN010000013">
    <property type="protein sequence ID" value="MEJ2870450.1"/>
    <property type="molecule type" value="Genomic_DNA"/>
</dbReference>
<dbReference type="RefSeq" id="WP_337697019.1">
    <property type="nucleotide sequence ID" value="NZ_JBBEGN010000013.1"/>
</dbReference>
<dbReference type="NCBIfam" id="TIGR01552">
    <property type="entry name" value="phd_fam"/>
    <property type="match status" value="1"/>
</dbReference>
<dbReference type="SUPFAM" id="SSF143120">
    <property type="entry name" value="YefM-like"/>
    <property type="match status" value="1"/>
</dbReference>
<comment type="similarity">
    <text evidence="1 2">Belongs to the phD/YefM antitoxin family.</text>
</comment>
<proteinExistence type="inferred from homology"/>
<sequence length="95" mass="10546">MTEPVEPDLSGAREVSVTEARGNLAELIDAVRDGEFVYLVRHGERVAALMPADVAENYERMEDDYWARRADDARAAIAAGDEDTISWQQYLADSA</sequence>
<accession>A0ABU8MUZ0</accession>
<evidence type="ECO:0000313" key="4">
    <source>
        <dbReference type="Proteomes" id="UP001385809"/>
    </source>
</evidence>
<dbReference type="InterPro" id="IPR006442">
    <property type="entry name" value="Antitoxin_Phd/YefM"/>
</dbReference>
<gene>
    <name evidence="3" type="ORF">WCD74_21960</name>
</gene>